<dbReference type="PROSITE" id="PS50011">
    <property type="entry name" value="PROTEIN_KINASE_DOM"/>
    <property type="match status" value="1"/>
</dbReference>
<evidence type="ECO:0000256" key="4">
    <source>
        <dbReference type="ARBA" id="ARBA00022840"/>
    </source>
</evidence>
<reference evidence="8 9" key="1">
    <citation type="journal article" date="2021" name="Sci. Rep.">
        <title>The genome of the diatom Chaetoceros tenuissimus carries an ancient integrated fragment of an extant virus.</title>
        <authorList>
            <person name="Hongo Y."/>
            <person name="Kimura K."/>
            <person name="Takaki Y."/>
            <person name="Yoshida Y."/>
            <person name="Baba S."/>
            <person name="Kobayashi G."/>
            <person name="Nagasaki K."/>
            <person name="Hano T."/>
            <person name="Tomaru Y."/>
        </authorList>
    </citation>
    <scope>NUCLEOTIDE SEQUENCE [LARGE SCALE GENOMIC DNA]</scope>
    <source>
        <strain evidence="8 9">NIES-3715</strain>
    </source>
</reference>
<feature type="binding site" evidence="6">
    <location>
        <position position="211"/>
    </location>
    <ligand>
        <name>Mg(2+)</name>
        <dbReference type="ChEBI" id="CHEBI:18420"/>
    </ligand>
</feature>
<dbReference type="Gene3D" id="3.30.200.20">
    <property type="entry name" value="Phosphorylase Kinase, domain 1"/>
    <property type="match status" value="1"/>
</dbReference>
<dbReference type="InterPro" id="IPR051681">
    <property type="entry name" value="Ser/Thr_Kinases-Pseudokinases"/>
</dbReference>
<evidence type="ECO:0000256" key="2">
    <source>
        <dbReference type="ARBA" id="ARBA00022741"/>
    </source>
</evidence>
<dbReference type="EMBL" id="BLLK01000047">
    <property type="protein sequence ID" value="GFH54931.1"/>
    <property type="molecule type" value="Genomic_DNA"/>
</dbReference>
<keyword evidence="6" id="KW-0460">Magnesium</keyword>
<dbReference type="GO" id="GO:0004674">
    <property type="term" value="F:protein serine/threonine kinase activity"/>
    <property type="evidence" value="ECO:0007669"/>
    <property type="project" value="TreeGrafter"/>
</dbReference>
<organism evidence="8 9">
    <name type="scientific">Chaetoceros tenuissimus</name>
    <dbReference type="NCBI Taxonomy" id="426638"/>
    <lineage>
        <taxon>Eukaryota</taxon>
        <taxon>Sar</taxon>
        <taxon>Stramenopiles</taxon>
        <taxon>Ochrophyta</taxon>
        <taxon>Bacillariophyta</taxon>
        <taxon>Coscinodiscophyceae</taxon>
        <taxon>Chaetocerotophycidae</taxon>
        <taxon>Chaetocerotales</taxon>
        <taxon>Chaetocerotaceae</taxon>
        <taxon>Chaetoceros</taxon>
    </lineage>
</organism>
<protein>
    <submittedName>
        <fullName evidence="8">Kinase-like protein</fullName>
    </submittedName>
</protein>
<evidence type="ECO:0000313" key="8">
    <source>
        <dbReference type="EMBL" id="GFH54931.1"/>
    </source>
</evidence>
<evidence type="ECO:0000313" key="9">
    <source>
        <dbReference type="Proteomes" id="UP001054902"/>
    </source>
</evidence>
<sequence>MTHRPPDSLPKFARNELTLGQMVGKGGFSLVFEIVKIDVDEVYDISRSSAIERRNVADQAVDEEGRPKFAVKMLRDDLMEDEHSKGVIDLAVEARFLRRLAHPHIVAMRATANSDPLESRFFVILEMLDGTLEGKITQWRREINKGISIWCGPLGYCCANKNVLSHSWLERFDVARSIASALKYLHQEEIIYRDLKPENVGFSNGVVKLFDFGLSKRLLPDDRVANGLYRLTGNTGSLRYMAPEVALNQCYNTKADSYSFAIVLWQICSLTVPYAGYNVRRHADEVVAKGVRPKIARSWPVSWGEVMITCWQTDIDERLSFDHILDFLNDEYDILKKESDGQYVGQHVKDIRGKKKRKPDDFDINKTLDTDTRIIHEDDDGLQELELAERHHDVDLI</sequence>
<dbReference type="GO" id="GO:0046872">
    <property type="term" value="F:metal ion binding"/>
    <property type="evidence" value="ECO:0007669"/>
    <property type="project" value="UniProtKB-KW"/>
</dbReference>
<comment type="caution">
    <text evidence="8">The sequence shown here is derived from an EMBL/GenBank/DDBJ whole genome shotgun (WGS) entry which is preliminary data.</text>
</comment>
<dbReference type="InterPro" id="IPR011009">
    <property type="entry name" value="Kinase-like_dom_sf"/>
</dbReference>
<feature type="domain" description="Protein kinase" evidence="7">
    <location>
        <begin position="17"/>
        <end position="335"/>
    </location>
</feature>
<dbReference type="PANTHER" id="PTHR44329:SF288">
    <property type="entry name" value="MITOGEN-ACTIVATED PROTEIN KINASE KINASE KINASE 20"/>
    <property type="match status" value="1"/>
</dbReference>
<keyword evidence="6" id="KW-0479">Metal-binding</keyword>
<dbReference type="SMART" id="SM00220">
    <property type="entry name" value="S_TKc"/>
    <property type="match status" value="1"/>
</dbReference>
<dbReference type="SUPFAM" id="SSF56112">
    <property type="entry name" value="Protein kinase-like (PK-like)"/>
    <property type="match status" value="1"/>
</dbReference>
<evidence type="ECO:0000256" key="6">
    <source>
        <dbReference type="PIRSR" id="PIRSR000615-3"/>
    </source>
</evidence>
<keyword evidence="2" id="KW-0547">Nucleotide-binding</keyword>
<feature type="binding site" evidence="6">
    <location>
        <position position="199"/>
    </location>
    <ligand>
        <name>Mg(2+)</name>
        <dbReference type="ChEBI" id="CHEBI:18420"/>
    </ligand>
</feature>
<dbReference type="AlphaFoldDB" id="A0AAD3H997"/>
<dbReference type="PANTHER" id="PTHR44329">
    <property type="entry name" value="SERINE/THREONINE-PROTEIN KINASE TNNI3K-RELATED"/>
    <property type="match status" value="1"/>
</dbReference>
<dbReference type="Gene3D" id="1.10.510.10">
    <property type="entry name" value="Transferase(Phosphotransferase) domain 1"/>
    <property type="match status" value="1"/>
</dbReference>
<accession>A0AAD3H997</accession>
<evidence type="ECO:0000259" key="7">
    <source>
        <dbReference type="PROSITE" id="PS50011"/>
    </source>
</evidence>
<keyword evidence="1" id="KW-0808">Transferase</keyword>
<keyword evidence="3 8" id="KW-0418">Kinase</keyword>
<evidence type="ECO:0000256" key="3">
    <source>
        <dbReference type="ARBA" id="ARBA00022777"/>
    </source>
</evidence>
<evidence type="ECO:0000256" key="1">
    <source>
        <dbReference type="ARBA" id="ARBA00022679"/>
    </source>
</evidence>
<feature type="active site" description="Proton acceptor" evidence="5">
    <location>
        <position position="194"/>
    </location>
</feature>
<dbReference type="GO" id="GO:0005524">
    <property type="term" value="F:ATP binding"/>
    <property type="evidence" value="ECO:0007669"/>
    <property type="project" value="UniProtKB-KW"/>
</dbReference>
<name>A0AAD3H997_9STRA</name>
<keyword evidence="9" id="KW-1185">Reference proteome</keyword>
<gene>
    <name evidence="8" type="ORF">CTEN210_11407</name>
</gene>
<dbReference type="Pfam" id="PF07714">
    <property type="entry name" value="PK_Tyr_Ser-Thr"/>
    <property type="match status" value="1"/>
</dbReference>
<dbReference type="InterPro" id="IPR001245">
    <property type="entry name" value="Ser-Thr/Tyr_kinase_cat_dom"/>
</dbReference>
<keyword evidence="4" id="KW-0067">ATP-binding</keyword>
<evidence type="ECO:0000256" key="5">
    <source>
        <dbReference type="PIRSR" id="PIRSR000615-1"/>
    </source>
</evidence>
<dbReference type="InterPro" id="IPR000719">
    <property type="entry name" value="Prot_kinase_dom"/>
</dbReference>
<proteinExistence type="predicted"/>
<dbReference type="Proteomes" id="UP001054902">
    <property type="component" value="Unassembled WGS sequence"/>
</dbReference>